<keyword evidence="4" id="KW-1185">Reference proteome</keyword>
<feature type="domain" description="Ice-binding protein C-terminal" evidence="2">
    <location>
        <begin position="170"/>
        <end position="191"/>
    </location>
</feature>
<accession>A0ABW0PCG8</accession>
<keyword evidence="1" id="KW-0732">Signal</keyword>
<proteinExistence type="predicted"/>
<dbReference type="InterPro" id="IPR013424">
    <property type="entry name" value="Ice-binding_C"/>
</dbReference>
<feature type="signal peptide" evidence="1">
    <location>
        <begin position="1"/>
        <end position="26"/>
    </location>
</feature>
<reference evidence="4" key="1">
    <citation type="journal article" date="2019" name="Int. J. Syst. Evol. Microbiol.">
        <title>The Global Catalogue of Microorganisms (GCM) 10K type strain sequencing project: providing services to taxonomists for standard genome sequencing and annotation.</title>
        <authorList>
            <consortium name="The Broad Institute Genomics Platform"/>
            <consortium name="The Broad Institute Genome Sequencing Center for Infectious Disease"/>
            <person name="Wu L."/>
            <person name="Ma J."/>
        </authorList>
    </citation>
    <scope>NUCLEOTIDE SEQUENCE [LARGE SCALE GENOMIC DNA]</scope>
    <source>
        <strain evidence="4">CCUG 38813</strain>
    </source>
</reference>
<dbReference type="Pfam" id="PF07589">
    <property type="entry name" value="PEP-CTERM"/>
    <property type="match status" value="1"/>
</dbReference>
<sequence>MKALNVKNMLVAATAVAGLAAGNAMAVPTADTLKGAFETKNSGDKAELALFEAVSGLDLAEQDLLRDESPSVTEVSAGLWMLNDAPTEAGYFLLKFGLGKNDGFKTSLDSYLFQNVGDLTQLVFSAADVNFLIGGDCSTKNDNACNAGRLSHWTFIAGGGGGGNPGGGEVPEPASLALLGAGLAGMALRRRK</sequence>
<dbReference type="RefSeq" id="WP_379716906.1">
    <property type="nucleotide sequence ID" value="NZ_JBHSMS010000011.1"/>
</dbReference>
<evidence type="ECO:0000313" key="3">
    <source>
        <dbReference type="EMBL" id="MFC5510063.1"/>
    </source>
</evidence>
<gene>
    <name evidence="3" type="ORF">ACFPOU_02840</name>
</gene>
<comment type="caution">
    <text evidence="3">The sequence shown here is derived from an EMBL/GenBank/DDBJ whole genome shotgun (WGS) entry which is preliminary data.</text>
</comment>
<feature type="chain" id="PRO_5047264828" evidence="1">
    <location>
        <begin position="27"/>
        <end position="192"/>
    </location>
</feature>
<dbReference type="NCBIfam" id="TIGR02595">
    <property type="entry name" value="PEP_CTERM"/>
    <property type="match status" value="1"/>
</dbReference>
<evidence type="ECO:0000259" key="2">
    <source>
        <dbReference type="Pfam" id="PF07589"/>
    </source>
</evidence>
<dbReference type="EMBL" id="JBHSMS010000011">
    <property type="protein sequence ID" value="MFC5510063.1"/>
    <property type="molecule type" value="Genomic_DNA"/>
</dbReference>
<dbReference type="Proteomes" id="UP001596031">
    <property type="component" value="Unassembled WGS sequence"/>
</dbReference>
<evidence type="ECO:0000313" key="4">
    <source>
        <dbReference type="Proteomes" id="UP001596031"/>
    </source>
</evidence>
<evidence type="ECO:0000256" key="1">
    <source>
        <dbReference type="SAM" id="SignalP"/>
    </source>
</evidence>
<protein>
    <submittedName>
        <fullName evidence="3">PEP-CTERM sorting domain-containing protein</fullName>
    </submittedName>
</protein>
<name>A0ABW0PCG8_9BURK</name>
<organism evidence="3 4">
    <name type="scientific">Massilia jejuensis</name>
    <dbReference type="NCBI Taxonomy" id="648894"/>
    <lineage>
        <taxon>Bacteria</taxon>
        <taxon>Pseudomonadati</taxon>
        <taxon>Pseudomonadota</taxon>
        <taxon>Betaproteobacteria</taxon>
        <taxon>Burkholderiales</taxon>
        <taxon>Oxalobacteraceae</taxon>
        <taxon>Telluria group</taxon>
        <taxon>Massilia</taxon>
    </lineage>
</organism>